<feature type="region of interest" description="Disordered" evidence="1">
    <location>
        <begin position="93"/>
        <end position="119"/>
    </location>
</feature>
<evidence type="ECO:0000313" key="2">
    <source>
        <dbReference type="EMBL" id="KAF7509288.1"/>
    </source>
</evidence>
<dbReference type="Proteomes" id="UP000606974">
    <property type="component" value="Unassembled WGS sequence"/>
</dbReference>
<dbReference type="OrthoDB" id="10508161at2759"/>
<keyword evidence="3" id="KW-1185">Reference proteome</keyword>
<organism evidence="2 3">
    <name type="scientific">Endocarpon pusillum</name>
    <dbReference type="NCBI Taxonomy" id="364733"/>
    <lineage>
        <taxon>Eukaryota</taxon>
        <taxon>Fungi</taxon>
        <taxon>Dikarya</taxon>
        <taxon>Ascomycota</taxon>
        <taxon>Pezizomycotina</taxon>
        <taxon>Eurotiomycetes</taxon>
        <taxon>Chaetothyriomycetidae</taxon>
        <taxon>Verrucariales</taxon>
        <taxon>Verrucariaceae</taxon>
        <taxon>Endocarpon</taxon>
    </lineage>
</organism>
<protein>
    <submittedName>
        <fullName evidence="2">Uncharacterized protein</fullName>
    </submittedName>
</protein>
<proteinExistence type="predicted"/>
<dbReference type="EMBL" id="JAACFV010000043">
    <property type="protein sequence ID" value="KAF7509288.1"/>
    <property type="molecule type" value="Genomic_DNA"/>
</dbReference>
<name>A0A8H7AHR9_9EURO</name>
<sequence length="123" mass="14352">MSADNVRTVKEAMEFFSIINKEYIIHIVIERIELDPLEQLKQEVFDIDSINIKKEKIKKEKIKKEKDTELVPHTESTLWSIIKFKNLPSVEPESSIAESHKRVHSSTGDSFDRSPPELDQILY</sequence>
<reference evidence="2" key="1">
    <citation type="submission" date="2020-02" db="EMBL/GenBank/DDBJ databases">
        <authorList>
            <person name="Palmer J.M."/>
        </authorList>
    </citation>
    <scope>NUCLEOTIDE SEQUENCE</scope>
    <source>
        <strain evidence="2">EPUS1.4</strain>
        <tissue evidence="2">Thallus</tissue>
    </source>
</reference>
<dbReference type="AlphaFoldDB" id="A0A8H7AHR9"/>
<gene>
    <name evidence="2" type="ORF">GJ744_008182</name>
</gene>
<evidence type="ECO:0000256" key="1">
    <source>
        <dbReference type="SAM" id="MobiDB-lite"/>
    </source>
</evidence>
<comment type="caution">
    <text evidence="2">The sequence shown here is derived from an EMBL/GenBank/DDBJ whole genome shotgun (WGS) entry which is preliminary data.</text>
</comment>
<evidence type="ECO:0000313" key="3">
    <source>
        <dbReference type="Proteomes" id="UP000606974"/>
    </source>
</evidence>
<accession>A0A8H7AHR9</accession>